<comment type="caution">
    <text evidence="3">The sequence shown here is derived from an EMBL/GenBank/DDBJ whole genome shotgun (WGS) entry which is preliminary data.</text>
</comment>
<keyword evidence="1" id="KW-0378">Hydrolase</keyword>
<evidence type="ECO:0000313" key="4">
    <source>
        <dbReference type="Proteomes" id="UP000037982"/>
    </source>
</evidence>
<dbReference type="EMBL" id="LGKG01000079">
    <property type="protein sequence ID" value="KPC64627.1"/>
    <property type="molecule type" value="Genomic_DNA"/>
</dbReference>
<proteinExistence type="predicted"/>
<keyword evidence="4" id="KW-1185">Reference proteome</keyword>
<evidence type="ECO:0000313" key="3">
    <source>
        <dbReference type="EMBL" id="KPC64627.1"/>
    </source>
</evidence>
<feature type="compositionally biased region" description="Polar residues" evidence="2">
    <location>
        <begin position="77"/>
        <end position="87"/>
    </location>
</feature>
<dbReference type="InterPro" id="IPR005754">
    <property type="entry name" value="Sortase"/>
</dbReference>
<name>A0A0N0XXG0_9ACTN</name>
<dbReference type="Proteomes" id="UP000037982">
    <property type="component" value="Unassembled WGS sequence"/>
</dbReference>
<gene>
    <name evidence="3" type="ORF">ADL29_10520</name>
</gene>
<dbReference type="CDD" id="cd05829">
    <property type="entry name" value="Sortase_F"/>
    <property type="match status" value="1"/>
</dbReference>
<dbReference type="PATRIC" id="fig|66876.3.peg.2283"/>
<dbReference type="AlphaFoldDB" id="A0A0N0XXG0"/>
<sequence>MRGRGKREAVLCAVAAAMVLLGGCGGQTPVSQSPPAQQQPARGGQAAPGAGTGAESGQGGAQETGGAAEKSAPQRISVPSLNLSSTLVPLGRKKDGTMETPADPAKAGWYTPGPAPGEKGPAVIAGHVTWNGKPGVFHRLSSLKAGDTIEVARTDGKSSKFTVSRIAQYPKNKFPTIEVYKNIDHAGLRLITCGGQYDASQHYYPDNLVVFANLAGAE</sequence>
<evidence type="ECO:0000256" key="2">
    <source>
        <dbReference type="SAM" id="MobiDB-lite"/>
    </source>
</evidence>
<organism evidence="3 4">
    <name type="scientific">Streptomyces chattanoogensis</name>
    <dbReference type="NCBI Taxonomy" id="66876"/>
    <lineage>
        <taxon>Bacteria</taxon>
        <taxon>Bacillati</taxon>
        <taxon>Actinomycetota</taxon>
        <taxon>Actinomycetes</taxon>
        <taxon>Kitasatosporales</taxon>
        <taxon>Streptomycetaceae</taxon>
        <taxon>Streptomyces</taxon>
    </lineage>
</organism>
<feature type="compositionally biased region" description="Low complexity" evidence="2">
    <location>
        <begin position="25"/>
        <end position="49"/>
    </location>
</feature>
<protein>
    <submittedName>
        <fullName evidence="3">Sortase</fullName>
    </submittedName>
</protein>
<evidence type="ECO:0000256" key="1">
    <source>
        <dbReference type="ARBA" id="ARBA00022801"/>
    </source>
</evidence>
<dbReference type="PROSITE" id="PS51257">
    <property type="entry name" value="PROKAR_LIPOPROTEIN"/>
    <property type="match status" value="1"/>
</dbReference>
<dbReference type="Pfam" id="PF04203">
    <property type="entry name" value="Sortase"/>
    <property type="match status" value="1"/>
</dbReference>
<feature type="compositionally biased region" description="Gly residues" evidence="2">
    <location>
        <begin position="50"/>
        <end position="63"/>
    </location>
</feature>
<dbReference type="InterPro" id="IPR023365">
    <property type="entry name" value="Sortase_dom-sf"/>
</dbReference>
<dbReference type="SUPFAM" id="SSF63817">
    <property type="entry name" value="Sortase"/>
    <property type="match status" value="1"/>
</dbReference>
<reference evidence="4" key="1">
    <citation type="submission" date="2015-07" db="EMBL/GenBank/DDBJ databases">
        <authorList>
            <person name="Ju K.-S."/>
            <person name="Doroghazi J.R."/>
            <person name="Metcalf W.W."/>
        </authorList>
    </citation>
    <scope>NUCLEOTIDE SEQUENCE [LARGE SCALE GENOMIC DNA]</scope>
    <source>
        <strain evidence="4">NRRL ISP-5002</strain>
    </source>
</reference>
<feature type="region of interest" description="Disordered" evidence="2">
    <location>
        <begin position="25"/>
        <end position="113"/>
    </location>
</feature>
<accession>A0A0N0XXG0</accession>
<dbReference type="GO" id="GO:0016787">
    <property type="term" value="F:hydrolase activity"/>
    <property type="evidence" value="ECO:0007669"/>
    <property type="project" value="UniProtKB-KW"/>
</dbReference>
<dbReference type="Gene3D" id="2.40.260.10">
    <property type="entry name" value="Sortase"/>
    <property type="match status" value="1"/>
</dbReference>
<dbReference type="InterPro" id="IPR042001">
    <property type="entry name" value="Sortase_F"/>
</dbReference>
<dbReference type="NCBIfam" id="NF033748">
    <property type="entry name" value="class_F_sortase"/>
    <property type="match status" value="1"/>
</dbReference>